<evidence type="ECO:0000313" key="2">
    <source>
        <dbReference type="EMBL" id="GAA4180552.1"/>
    </source>
</evidence>
<proteinExistence type="predicted"/>
<feature type="compositionally biased region" description="Basic and acidic residues" evidence="1">
    <location>
        <begin position="73"/>
        <end position="86"/>
    </location>
</feature>
<organism evidence="2 3">
    <name type="scientific">Gryllotalpicola koreensis</name>
    <dbReference type="NCBI Taxonomy" id="993086"/>
    <lineage>
        <taxon>Bacteria</taxon>
        <taxon>Bacillati</taxon>
        <taxon>Actinomycetota</taxon>
        <taxon>Actinomycetes</taxon>
        <taxon>Micrococcales</taxon>
        <taxon>Microbacteriaceae</taxon>
        <taxon>Gryllotalpicola</taxon>
    </lineage>
</organism>
<protein>
    <recommendedName>
        <fullName evidence="4">DUF5709 domain-containing protein</fullName>
    </recommendedName>
</protein>
<name>A0ABP8AAH4_9MICO</name>
<feature type="region of interest" description="Disordered" evidence="1">
    <location>
        <begin position="1"/>
        <end position="105"/>
    </location>
</feature>
<keyword evidence="3" id="KW-1185">Reference proteome</keyword>
<evidence type="ECO:0000256" key="1">
    <source>
        <dbReference type="SAM" id="MobiDB-lite"/>
    </source>
</evidence>
<sequence length="105" mass="11134">MRIRAAHVSTPAQAGYRHGMSDENETEGTREDELLEFIERNTVTTNDAVAGETIDPGAGEGNDGPTGGSPREFQPEYHEHDAHDDPNDAPADLDDGSSGVGDDGL</sequence>
<evidence type="ECO:0000313" key="3">
    <source>
        <dbReference type="Proteomes" id="UP001501079"/>
    </source>
</evidence>
<accession>A0ABP8AAH4</accession>
<comment type="caution">
    <text evidence="2">The sequence shown here is derived from an EMBL/GenBank/DDBJ whole genome shotgun (WGS) entry which is preliminary data.</text>
</comment>
<reference evidence="3" key="1">
    <citation type="journal article" date="2019" name="Int. J. Syst. Evol. Microbiol.">
        <title>The Global Catalogue of Microorganisms (GCM) 10K type strain sequencing project: providing services to taxonomists for standard genome sequencing and annotation.</title>
        <authorList>
            <consortium name="The Broad Institute Genomics Platform"/>
            <consortium name="The Broad Institute Genome Sequencing Center for Infectious Disease"/>
            <person name="Wu L."/>
            <person name="Ma J."/>
        </authorList>
    </citation>
    <scope>NUCLEOTIDE SEQUENCE [LARGE SCALE GENOMIC DNA]</scope>
    <source>
        <strain evidence="3">JCM 17591</strain>
    </source>
</reference>
<evidence type="ECO:0008006" key="4">
    <source>
        <dbReference type="Google" id="ProtNLM"/>
    </source>
</evidence>
<dbReference type="EMBL" id="BAABBW010000006">
    <property type="protein sequence ID" value="GAA4180552.1"/>
    <property type="molecule type" value="Genomic_DNA"/>
</dbReference>
<gene>
    <name evidence="2" type="ORF">GCM10022287_34470</name>
</gene>
<dbReference type="Proteomes" id="UP001501079">
    <property type="component" value="Unassembled WGS sequence"/>
</dbReference>
<feature type="compositionally biased region" description="Gly residues" evidence="1">
    <location>
        <begin position="58"/>
        <end position="67"/>
    </location>
</feature>